<evidence type="ECO:0000313" key="2">
    <source>
        <dbReference type="EMBL" id="SHN64171.1"/>
    </source>
</evidence>
<dbReference type="InterPro" id="IPR036291">
    <property type="entry name" value="NAD(P)-bd_dom_sf"/>
</dbReference>
<dbReference type="PANTHER" id="PTHR47129:SF1">
    <property type="entry name" value="NMRA-LIKE DOMAIN-CONTAINING PROTEIN"/>
    <property type="match status" value="1"/>
</dbReference>
<dbReference type="PANTHER" id="PTHR47129">
    <property type="entry name" value="QUINONE OXIDOREDUCTASE 2"/>
    <property type="match status" value="1"/>
</dbReference>
<keyword evidence="3" id="KW-1185">Reference proteome</keyword>
<feature type="domain" description="NAD(P)-binding" evidence="1">
    <location>
        <begin position="7"/>
        <end position="182"/>
    </location>
</feature>
<dbReference type="CDD" id="cd05269">
    <property type="entry name" value="TMR_SDR_a"/>
    <property type="match status" value="1"/>
</dbReference>
<dbReference type="Gene3D" id="3.90.25.10">
    <property type="entry name" value="UDP-galactose 4-epimerase, domain 1"/>
    <property type="match status" value="1"/>
</dbReference>
<evidence type="ECO:0000313" key="3">
    <source>
        <dbReference type="Proteomes" id="UP000184096"/>
    </source>
</evidence>
<reference evidence="3" key="1">
    <citation type="submission" date="2016-11" db="EMBL/GenBank/DDBJ databases">
        <authorList>
            <person name="Varghese N."/>
            <person name="Submissions S."/>
        </authorList>
    </citation>
    <scope>NUCLEOTIDE SEQUENCE [LARGE SCALE GENOMIC DNA]</scope>
    <source>
        <strain evidence="3">GAS401</strain>
    </source>
</reference>
<name>A0A1M7T0L3_9BRAD</name>
<organism evidence="2 3">
    <name type="scientific">Bradyrhizobium erythrophlei</name>
    <dbReference type="NCBI Taxonomy" id="1437360"/>
    <lineage>
        <taxon>Bacteria</taxon>
        <taxon>Pseudomonadati</taxon>
        <taxon>Pseudomonadota</taxon>
        <taxon>Alphaproteobacteria</taxon>
        <taxon>Hyphomicrobiales</taxon>
        <taxon>Nitrobacteraceae</taxon>
        <taxon>Bradyrhizobium</taxon>
    </lineage>
</organism>
<dbReference type="InterPro" id="IPR016040">
    <property type="entry name" value="NAD(P)-bd_dom"/>
</dbReference>
<dbReference type="Proteomes" id="UP000184096">
    <property type="component" value="Chromosome I"/>
</dbReference>
<dbReference type="OrthoDB" id="7771794at2"/>
<gene>
    <name evidence="2" type="ORF">SAMN05444170_0534</name>
</gene>
<dbReference type="Gene3D" id="3.40.50.720">
    <property type="entry name" value="NAD(P)-binding Rossmann-like Domain"/>
    <property type="match status" value="1"/>
</dbReference>
<sequence>MKIGVSGASGYLGRAVVSELLRRPGGHKVVAISRTPKTVSKPAQARFGDYNRPETLSEAYAGLDRLLIITTVDPEPGKRGAQNVAAIDAAVKAGVKHIVFMSAVGTRQEEEPARGASYWRGEQHLIATAPAWTILRMNFYAEAFVQQAQAALRQGVLAGLAENRAAFVARDDVAATAAGILTGDGHAGAIYHATGPERVSGADRAAIISEITGKPIAFQVITEEQLRAGLTQAGLPTGAINIVVGIQASFAAGVFDVITGDVERLGGRPPKFFRDVLAAALRSPSA</sequence>
<dbReference type="EMBL" id="LT670849">
    <property type="protein sequence ID" value="SHN64171.1"/>
    <property type="molecule type" value="Genomic_DNA"/>
</dbReference>
<proteinExistence type="predicted"/>
<dbReference type="InterPro" id="IPR052718">
    <property type="entry name" value="NmrA-type_oxidoreductase"/>
</dbReference>
<accession>A0A1M7T0L3</accession>
<dbReference type="AlphaFoldDB" id="A0A1M7T0L3"/>
<dbReference type="SUPFAM" id="SSF51735">
    <property type="entry name" value="NAD(P)-binding Rossmann-fold domains"/>
    <property type="match status" value="1"/>
</dbReference>
<dbReference type="Pfam" id="PF13460">
    <property type="entry name" value="NAD_binding_10"/>
    <property type="match status" value="1"/>
</dbReference>
<evidence type="ECO:0000259" key="1">
    <source>
        <dbReference type="Pfam" id="PF13460"/>
    </source>
</evidence>
<dbReference type="RefSeq" id="WP_072825764.1">
    <property type="nucleotide sequence ID" value="NZ_LT670849.1"/>
</dbReference>
<protein>
    <submittedName>
        <fullName evidence="2">NAD(P)H dehydrogenase (Quinone)</fullName>
    </submittedName>
</protein>